<dbReference type="KEGG" id="strr:EKD16_22585"/>
<keyword evidence="2" id="KW-1185">Reference proteome</keyword>
<dbReference type="AlphaFoldDB" id="A0A4P6Q7C1"/>
<evidence type="ECO:0000313" key="1">
    <source>
        <dbReference type="EMBL" id="QBI56270.1"/>
    </source>
</evidence>
<gene>
    <name evidence="1" type="ORF">EKD16_22585</name>
</gene>
<dbReference type="OrthoDB" id="3778270at2"/>
<reference evidence="1 2" key="1">
    <citation type="submission" date="2019-02" db="EMBL/GenBank/DDBJ databases">
        <authorList>
            <person name="Khodamoradi S."/>
            <person name="Hahnke R.L."/>
            <person name="Kaempfer P."/>
            <person name="Schumann P."/>
            <person name="Rohde M."/>
            <person name="Steinert M."/>
            <person name="Luzhetskyy A."/>
            <person name="Wink J."/>
            <person name="Ruckert C."/>
        </authorList>
    </citation>
    <scope>NUCLEOTIDE SEQUENCE [LARGE SCALE GENOMIC DNA]</scope>
    <source>
        <strain evidence="1 2">M2</strain>
    </source>
</reference>
<dbReference type="EMBL" id="CP036455">
    <property type="protein sequence ID" value="QBI56270.1"/>
    <property type="molecule type" value="Genomic_DNA"/>
</dbReference>
<sequence length="59" mass="6536">MRLVETRGEDARAALKTFADEIARGRRLQTPPGAPVHEFAADLPEHPVFEIVREAPGSR</sequence>
<protein>
    <submittedName>
        <fullName evidence="1">Uncharacterized protein</fullName>
    </submittedName>
</protein>
<dbReference type="RefSeq" id="WP_131101039.1">
    <property type="nucleotide sequence ID" value="NZ_CP036455.1"/>
</dbReference>
<organism evidence="1 2">
    <name type="scientific">Streptomonospora litoralis</name>
    <dbReference type="NCBI Taxonomy" id="2498135"/>
    <lineage>
        <taxon>Bacteria</taxon>
        <taxon>Bacillati</taxon>
        <taxon>Actinomycetota</taxon>
        <taxon>Actinomycetes</taxon>
        <taxon>Streptosporangiales</taxon>
        <taxon>Nocardiopsidaceae</taxon>
        <taxon>Streptomonospora</taxon>
    </lineage>
</organism>
<proteinExistence type="predicted"/>
<name>A0A4P6Q7C1_9ACTN</name>
<accession>A0A4P6Q7C1</accession>
<evidence type="ECO:0000313" key="2">
    <source>
        <dbReference type="Proteomes" id="UP000292235"/>
    </source>
</evidence>
<dbReference type="Proteomes" id="UP000292235">
    <property type="component" value="Chromosome"/>
</dbReference>